<evidence type="ECO:0000256" key="1">
    <source>
        <dbReference type="SAM" id="Phobius"/>
    </source>
</evidence>
<dbReference type="OrthoDB" id="212896at2157"/>
<dbReference type="RefSeq" id="WP_005047123.1">
    <property type="nucleotide sequence ID" value="NZ_AOME01000108.1"/>
</dbReference>
<feature type="transmembrane region" description="Helical" evidence="1">
    <location>
        <begin position="133"/>
        <end position="153"/>
    </location>
</feature>
<name>M0MQA4_9EURY</name>
<dbReference type="InterPro" id="IPR021683">
    <property type="entry name" value="DUF3267"/>
</dbReference>
<sequence length="208" mass="22941">MTVDEWPPTPPEGYRFHDLEYNQPWYITAVLYLWLVGVFVGVPALVIGVHGPGSIGRIIREVLQPDTAREWGTYFGWIVGTFGVLLVGHEALHALAGRWFGLRTKVRIQYDHPLSWSPEILTYGEFQSRGESLAITLTPLVGLTAASIVVLVAGQHLWLIASAAVIALGNSASAIGDLGSAAVLWHLPDGELVYHDEDGRRQYYTPVR</sequence>
<organism evidence="2 3">
    <name type="scientific">Halococcus salifodinae DSM 8989</name>
    <dbReference type="NCBI Taxonomy" id="1227456"/>
    <lineage>
        <taxon>Archaea</taxon>
        <taxon>Methanobacteriati</taxon>
        <taxon>Methanobacteriota</taxon>
        <taxon>Stenosarchaea group</taxon>
        <taxon>Halobacteria</taxon>
        <taxon>Halobacteriales</taxon>
        <taxon>Halococcaceae</taxon>
        <taxon>Halococcus</taxon>
    </lineage>
</organism>
<proteinExistence type="predicted"/>
<reference evidence="2 3" key="1">
    <citation type="journal article" date="2014" name="PLoS Genet.">
        <title>Phylogenetically driven sequencing of extremely halophilic archaea reveals strategies for static and dynamic osmo-response.</title>
        <authorList>
            <person name="Becker E.A."/>
            <person name="Seitzer P.M."/>
            <person name="Tritt A."/>
            <person name="Larsen D."/>
            <person name="Krusor M."/>
            <person name="Yao A.I."/>
            <person name="Wu D."/>
            <person name="Madern D."/>
            <person name="Eisen J.A."/>
            <person name="Darling A.E."/>
            <person name="Facciotti M.T."/>
        </authorList>
    </citation>
    <scope>NUCLEOTIDE SEQUENCE [LARGE SCALE GENOMIC DNA]</scope>
    <source>
        <strain evidence="2 3">DSM 8989</strain>
    </source>
</reference>
<evidence type="ECO:0008006" key="4">
    <source>
        <dbReference type="Google" id="ProtNLM"/>
    </source>
</evidence>
<keyword evidence="1" id="KW-0472">Membrane</keyword>
<dbReference type="Proteomes" id="UP000011625">
    <property type="component" value="Unassembled WGS sequence"/>
</dbReference>
<accession>M0MQA4</accession>
<dbReference type="Pfam" id="PF11667">
    <property type="entry name" value="DUF3267"/>
    <property type="match status" value="1"/>
</dbReference>
<comment type="caution">
    <text evidence="2">The sequence shown here is derived from an EMBL/GenBank/DDBJ whole genome shotgun (WGS) entry which is preliminary data.</text>
</comment>
<keyword evidence="1" id="KW-1133">Transmembrane helix</keyword>
<gene>
    <name evidence="2" type="ORF">C450_20896</name>
</gene>
<dbReference type="AlphaFoldDB" id="M0MQA4"/>
<feature type="transmembrane region" description="Helical" evidence="1">
    <location>
        <begin position="71"/>
        <end position="92"/>
    </location>
</feature>
<dbReference type="EMBL" id="AOME01000108">
    <property type="protein sequence ID" value="EMA47816.1"/>
    <property type="molecule type" value="Genomic_DNA"/>
</dbReference>
<dbReference type="PATRIC" id="fig|1227456.3.peg.4213"/>
<keyword evidence="1" id="KW-0812">Transmembrane</keyword>
<protein>
    <recommendedName>
        <fullName evidence="4">DUF3267 domain-containing protein</fullName>
    </recommendedName>
</protein>
<keyword evidence="3" id="KW-1185">Reference proteome</keyword>
<feature type="transmembrane region" description="Helical" evidence="1">
    <location>
        <begin position="25"/>
        <end position="50"/>
    </location>
</feature>
<evidence type="ECO:0000313" key="2">
    <source>
        <dbReference type="EMBL" id="EMA47816.1"/>
    </source>
</evidence>
<evidence type="ECO:0000313" key="3">
    <source>
        <dbReference type="Proteomes" id="UP000011625"/>
    </source>
</evidence>